<protein>
    <recommendedName>
        <fullName evidence="5">Dephospho-CoA kinase</fullName>
    </recommendedName>
</protein>
<dbReference type="SUPFAM" id="SSF52540">
    <property type="entry name" value="P-loop containing nucleoside triphosphate hydrolases"/>
    <property type="match status" value="1"/>
</dbReference>
<gene>
    <name evidence="4" type="ORF">HAKA00212_LOCUS8677</name>
</gene>
<dbReference type="Pfam" id="PF01121">
    <property type="entry name" value="CoaE"/>
    <property type="match status" value="1"/>
</dbReference>
<sequence length="145" mass="16068">MRCKKEGKEIHDVLHSANNNASFLPFFLHLNVIHSILYAIKHRNPSSQLAPPLNIASPPAPASTSSPPCNKSSFSFSSHRPRLMARNGLTAEEADKRIGAQMANTERVAKADRVIWNNGTLEELEAQVLQLWKEDFPALANITQS</sequence>
<keyword evidence="2" id="KW-0067">ATP-binding</keyword>
<accession>A0A7S3XRE6</accession>
<feature type="compositionally biased region" description="Polar residues" evidence="3">
    <location>
        <begin position="69"/>
        <end position="78"/>
    </location>
</feature>
<dbReference type="Gene3D" id="3.40.50.300">
    <property type="entry name" value="P-loop containing nucleotide triphosphate hydrolases"/>
    <property type="match status" value="1"/>
</dbReference>
<dbReference type="EMBL" id="HBIU01018588">
    <property type="protein sequence ID" value="CAE0629985.1"/>
    <property type="molecule type" value="Transcribed_RNA"/>
</dbReference>
<reference evidence="4" key="1">
    <citation type="submission" date="2021-01" db="EMBL/GenBank/DDBJ databases">
        <authorList>
            <person name="Corre E."/>
            <person name="Pelletier E."/>
            <person name="Niang G."/>
            <person name="Scheremetjew M."/>
            <person name="Finn R."/>
            <person name="Kale V."/>
            <person name="Holt S."/>
            <person name="Cochrane G."/>
            <person name="Meng A."/>
            <person name="Brown T."/>
            <person name="Cohen L."/>
        </authorList>
    </citation>
    <scope>NUCLEOTIDE SEQUENCE</scope>
    <source>
        <strain evidence="4">CCMP3107</strain>
    </source>
</reference>
<dbReference type="GO" id="GO:0015937">
    <property type="term" value="P:coenzyme A biosynthetic process"/>
    <property type="evidence" value="ECO:0007669"/>
    <property type="project" value="InterPro"/>
</dbReference>
<dbReference type="InterPro" id="IPR027417">
    <property type="entry name" value="P-loop_NTPase"/>
</dbReference>
<evidence type="ECO:0000256" key="2">
    <source>
        <dbReference type="ARBA" id="ARBA00022840"/>
    </source>
</evidence>
<name>A0A7S3XRE6_HETAK</name>
<evidence type="ECO:0000256" key="1">
    <source>
        <dbReference type="ARBA" id="ARBA00022741"/>
    </source>
</evidence>
<dbReference type="AlphaFoldDB" id="A0A7S3XRE6"/>
<evidence type="ECO:0000313" key="4">
    <source>
        <dbReference type="EMBL" id="CAE0629985.1"/>
    </source>
</evidence>
<proteinExistence type="predicted"/>
<evidence type="ECO:0000256" key="3">
    <source>
        <dbReference type="SAM" id="MobiDB-lite"/>
    </source>
</evidence>
<dbReference type="InterPro" id="IPR001977">
    <property type="entry name" value="Depp_CoAkinase"/>
</dbReference>
<organism evidence="4">
    <name type="scientific">Heterosigma akashiwo</name>
    <name type="common">Chromophytic alga</name>
    <name type="synonym">Heterosigma carterae</name>
    <dbReference type="NCBI Taxonomy" id="2829"/>
    <lineage>
        <taxon>Eukaryota</taxon>
        <taxon>Sar</taxon>
        <taxon>Stramenopiles</taxon>
        <taxon>Ochrophyta</taxon>
        <taxon>Raphidophyceae</taxon>
        <taxon>Chattonellales</taxon>
        <taxon>Chattonellaceae</taxon>
        <taxon>Heterosigma</taxon>
    </lineage>
</organism>
<dbReference type="GO" id="GO:0005524">
    <property type="term" value="F:ATP binding"/>
    <property type="evidence" value="ECO:0007669"/>
    <property type="project" value="UniProtKB-KW"/>
</dbReference>
<feature type="region of interest" description="Disordered" evidence="3">
    <location>
        <begin position="48"/>
        <end position="81"/>
    </location>
</feature>
<evidence type="ECO:0008006" key="5">
    <source>
        <dbReference type="Google" id="ProtNLM"/>
    </source>
</evidence>
<dbReference type="GO" id="GO:0004140">
    <property type="term" value="F:dephospho-CoA kinase activity"/>
    <property type="evidence" value="ECO:0007669"/>
    <property type="project" value="InterPro"/>
</dbReference>
<keyword evidence="1" id="KW-0547">Nucleotide-binding</keyword>